<dbReference type="AlphaFoldDB" id="A0AAD8MW61"/>
<comment type="subcellular location">
    <subcellularLocation>
        <location evidence="1 13">Secreted</location>
        <location evidence="1 13">Cell wall</location>
    </subcellularLocation>
</comment>
<comment type="catalytic activity">
    <reaction evidence="11 13">
        <text>[(1-&gt;4)-alpha-D-galacturonosyl methyl ester](n) + n H2O = [(1-&gt;4)-alpha-D-galacturonosyl](n) + n methanol + n H(+)</text>
        <dbReference type="Rhea" id="RHEA:22380"/>
        <dbReference type="Rhea" id="RHEA-COMP:14570"/>
        <dbReference type="Rhea" id="RHEA-COMP:14573"/>
        <dbReference type="ChEBI" id="CHEBI:15377"/>
        <dbReference type="ChEBI" id="CHEBI:15378"/>
        <dbReference type="ChEBI" id="CHEBI:17790"/>
        <dbReference type="ChEBI" id="CHEBI:140522"/>
        <dbReference type="ChEBI" id="CHEBI:140523"/>
        <dbReference type="EC" id="3.1.1.11"/>
    </reaction>
</comment>
<dbReference type="CDD" id="cd15798">
    <property type="entry name" value="PMEI-like_3"/>
    <property type="match status" value="1"/>
</dbReference>
<dbReference type="GO" id="GO:0030599">
    <property type="term" value="F:pectinesterase activity"/>
    <property type="evidence" value="ECO:0007669"/>
    <property type="project" value="UniProtKB-UniRule"/>
</dbReference>
<keyword evidence="8 13" id="KW-0378">Hydrolase</keyword>
<dbReference type="InterPro" id="IPR035513">
    <property type="entry name" value="Invertase/methylesterase_inhib"/>
</dbReference>
<evidence type="ECO:0000256" key="14">
    <source>
        <dbReference type="SAM" id="MobiDB-lite"/>
    </source>
</evidence>
<evidence type="ECO:0000256" key="1">
    <source>
        <dbReference type="ARBA" id="ARBA00004191"/>
    </source>
</evidence>
<dbReference type="Gene3D" id="2.160.20.10">
    <property type="entry name" value="Single-stranded right-handed beta-helix, Pectin lyase-like"/>
    <property type="match status" value="1"/>
</dbReference>
<dbReference type="InterPro" id="IPR011050">
    <property type="entry name" value="Pectin_lyase_fold/virulence"/>
</dbReference>
<evidence type="ECO:0000256" key="5">
    <source>
        <dbReference type="ARBA" id="ARBA00013229"/>
    </source>
</evidence>
<evidence type="ECO:0000259" key="15">
    <source>
        <dbReference type="SMART" id="SM00856"/>
    </source>
</evidence>
<reference evidence="16" key="2">
    <citation type="submission" date="2023-05" db="EMBL/GenBank/DDBJ databases">
        <authorList>
            <person name="Schelkunov M.I."/>
        </authorList>
    </citation>
    <scope>NUCLEOTIDE SEQUENCE</scope>
    <source>
        <strain evidence="16">Hsosn_3</strain>
        <tissue evidence="16">Leaf</tissue>
    </source>
</reference>
<evidence type="ECO:0000256" key="9">
    <source>
        <dbReference type="ARBA" id="ARBA00023085"/>
    </source>
</evidence>
<dbReference type="PANTHER" id="PTHR31707">
    <property type="entry name" value="PECTINESTERASE"/>
    <property type="match status" value="1"/>
</dbReference>
<dbReference type="FunFam" id="1.20.140.40:FF:000001">
    <property type="entry name" value="Pectinesterase"/>
    <property type="match status" value="1"/>
</dbReference>
<dbReference type="GO" id="GO:0045490">
    <property type="term" value="P:pectin catabolic process"/>
    <property type="evidence" value="ECO:0007669"/>
    <property type="project" value="UniProtKB-UniRule"/>
</dbReference>
<proteinExistence type="inferred from homology"/>
<keyword evidence="7 13" id="KW-0964">Secreted</keyword>
<feature type="region of interest" description="Disordered" evidence="14">
    <location>
        <begin position="242"/>
        <end position="304"/>
    </location>
</feature>
<dbReference type="GO" id="GO:0042545">
    <property type="term" value="P:cell wall modification"/>
    <property type="evidence" value="ECO:0007669"/>
    <property type="project" value="UniProtKB-UniRule"/>
</dbReference>
<dbReference type="PROSITE" id="PS00800">
    <property type="entry name" value="PECTINESTERASE_1"/>
    <property type="match status" value="1"/>
</dbReference>
<dbReference type="InterPro" id="IPR012334">
    <property type="entry name" value="Pectin_lyas_fold"/>
</dbReference>
<dbReference type="NCBIfam" id="TIGR01614">
    <property type="entry name" value="PME_inhib"/>
    <property type="match status" value="1"/>
</dbReference>
<dbReference type="InterPro" id="IPR006501">
    <property type="entry name" value="Pectinesterase_inhib_dom"/>
</dbReference>
<dbReference type="PROSITE" id="PS00503">
    <property type="entry name" value="PECTINESTERASE_2"/>
    <property type="match status" value="1"/>
</dbReference>
<organism evidence="16 17">
    <name type="scientific">Heracleum sosnowskyi</name>
    <dbReference type="NCBI Taxonomy" id="360622"/>
    <lineage>
        <taxon>Eukaryota</taxon>
        <taxon>Viridiplantae</taxon>
        <taxon>Streptophyta</taxon>
        <taxon>Embryophyta</taxon>
        <taxon>Tracheophyta</taxon>
        <taxon>Spermatophyta</taxon>
        <taxon>Magnoliopsida</taxon>
        <taxon>eudicotyledons</taxon>
        <taxon>Gunneridae</taxon>
        <taxon>Pentapetalae</taxon>
        <taxon>asterids</taxon>
        <taxon>campanulids</taxon>
        <taxon>Apiales</taxon>
        <taxon>Apiaceae</taxon>
        <taxon>Apioideae</taxon>
        <taxon>apioid superclade</taxon>
        <taxon>Tordylieae</taxon>
        <taxon>Tordyliinae</taxon>
        <taxon>Heracleum</taxon>
    </lineage>
</organism>
<evidence type="ECO:0000256" key="11">
    <source>
        <dbReference type="ARBA" id="ARBA00047928"/>
    </source>
</evidence>
<feature type="active site" evidence="12">
    <location>
        <position position="457"/>
    </location>
</feature>
<evidence type="ECO:0000256" key="12">
    <source>
        <dbReference type="PROSITE-ProRule" id="PRU10040"/>
    </source>
</evidence>
<keyword evidence="6 13" id="KW-0134">Cell wall</keyword>
<comment type="similarity">
    <text evidence="4">In the C-terminal section; belongs to the pectinesterase family.</text>
</comment>
<sequence>MAKQKIAVISVCSILLLAMVVAVTFNTNNSNNAEDSTSTKTTVGTSTSNKAILDICRPTDYKTTCENSLMSEAANATDPKELIKAAFTVTEKEIRDAITKSTLLQKAEKDPSTADAFEICHEVLGGAIDDLYRSFEKFDISDIEKWDDYAYDLKIWLSGTVAYQETCLEGFQKAASETGDKVKELLKTSRELTVNALAIIDDLTKAYASLTGSNRRLLSSDEMCNVYNRRRLFATDAPAAAPATPAAAPTTSATPSGAPTTSATPSGAPATPTGAPAGAAATPAGAAATPAGTPVEARPMADKSQANVVVAQDGSGKYKTITEALKAMPPGNTKPYIIYVKAGVYQEYLLIDKTMSNLVLLGDGPVETKITGNKSVIHDHLQTYHTSTVGVDAFSFTARDICFENTAGNSGEQAVALRVSSDQAVFHNCHIDGYQDTLYAHAHRQFYRDCTISGTIDFIFGDAAAVFQNCSIVIKKPGPNQACMVTAHGRKFDYEATGYVLQNCNIAADAEAAGGTFKSFLGRPWREYAKTIFMYSKIDSIIQPQGWEPWPPNLFMDTCWYSEYENTGPAAVQASRVTWKGIKHVTKEEAEAFLPGKFLRGDDWIPATGVPYNPGVITSAA</sequence>
<keyword evidence="13" id="KW-0732">Signal</keyword>
<dbReference type="Pfam" id="PF01095">
    <property type="entry name" value="Pectinesterase"/>
    <property type="match status" value="1"/>
</dbReference>
<feature type="domain" description="Pectinesterase inhibitor" evidence="15">
    <location>
        <begin position="47"/>
        <end position="199"/>
    </location>
</feature>
<accession>A0AAD8MW61</accession>
<dbReference type="Proteomes" id="UP001237642">
    <property type="component" value="Unassembled WGS sequence"/>
</dbReference>
<evidence type="ECO:0000256" key="3">
    <source>
        <dbReference type="ARBA" id="ARBA00006027"/>
    </source>
</evidence>
<comment type="similarity">
    <text evidence="3">In the N-terminal section; belongs to the PMEI family.</text>
</comment>
<comment type="pathway">
    <text evidence="2 13">Glycan metabolism; pectin degradation; 2-dehydro-3-deoxy-D-gluconate from pectin: step 1/5.</text>
</comment>
<dbReference type="InterPro" id="IPR018040">
    <property type="entry name" value="Pectinesterase_Tyr_AS"/>
</dbReference>
<evidence type="ECO:0000313" key="17">
    <source>
        <dbReference type="Proteomes" id="UP001237642"/>
    </source>
</evidence>
<dbReference type="EC" id="3.1.1.11" evidence="5 13"/>
<name>A0AAD8MW61_9APIA</name>
<evidence type="ECO:0000256" key="6">
    <source>
        <dbReference type="ARBA" id="ARBA00022512"/>
    </source>
</evidence>
<comment type="caution">
    <text evidence="16">The sequence shown here is derived from an EMBL/GenBank/DDBJ whole genome shotgun (WGS) entry which is preliminary data.</text>
</comment>
<dbReference type="GO" id="GO:0004857">
    <property type="term" value="F:enzyme inhibitor activity"/>
    <property type="evidence" value="ECO:0007669"/>
    <property type="project" value="InterPro"/>
</dbReference>
<comment type="function">
    <text evidence="13">Acts in the modification of cell walls via demethylesterification of cell wall pectin.</text>
</comment>
<evidence type="ECO:0000256" key="10">
    <source>
        <dbReference type="ARBA" id="ARBA00023316"/>
    </source>
</evidence>
<keyword evidence="9 13" id="KW-0063">Aspartyl esterase</keyword>
<protein>
    <recommendedName>
        <fullName evidence="5 13">Pectinesterase</fullName>
        <ecNumber evidence="5 13">3.1.1.11</ecNumber>
    </recommendedName>
</protein>
<feature type="chain" id="PRO_5041784293" description="Pectinesterase" evidence="13">
    <location>
        <begin position="23"/>
        <end position="621"/>
    </location>
</feature>
<dbReference type="SUPFAM" id="SSF101148">
    <property type="entry name" value="Plant invertase/pectin methylesterase inhibitor"/>
    <property type="match status" value="1"/>
</dbReference>
<evidence type="ECO:0000256" key="8">
    <source>
        <dbReference type="ARBA" id="ARBA00022801"/>
    </source>
</evidence>
<dbReference type="Gene3D" id="1.20.140.40">
    <property type="entry name" value="Invertase/pectin methylesterase inhibitor family protein"/>
    <property type="match status" value="1"/>
</dbReference>
<dbReference type="FunFam" id="2.160.20.10:FF:000029">
    <property type="entry name" value="Pectinesterase 4"/>
    <property type="match status" value="1"/>
</dbReference>
<feature type="compositionally biased region" description="Low complexity" evidence="14">
    <location>
        <begin position="242"/>
        <end position="294"/>
    </location>
</feature>
<dbReference type="InterPro" id="IPR033131">
    <property type="entry name" value="Pectinesterase_Asp_AS"/>
</dbReference>
<dbReference type="Pfam" id="PF04043">
    <property type="entry name" value="PMEI"/>
    <property type="match status" value="1"/>
</dbReference>
<keyword evidence="17" id="KW-1185">Reference proteome</keyword>
<dbReference type="SUPFAM" id="SSF51126">
    <property type="entry name" value="Pectin lyase-like"/>
    <property type="match status" value="1"/>
</dbReference>
<keyword evidence="10 13" id="KW-0961">Cell wall biogenesis/degradation</keyword>
<dbReference type="EMBL" id="JAUIZM010000004">
    <property type="protein sequence ID" value="KAK1387541.1"/>
    <property type="molecule type" value="Genomic_DNA"/>
</dbReference>
<evidence type="ECO:0000256" key="13">
    <source>
        <dbReference type="RuleBase" id="RU000589"/>
    </source>
</evidence>
<evidence type="ECO:0000256" key="7">
    <source>
        <dbReference type="ARBA" id="ARBA00022525"/>
    </source>
</evidence>
<evidence type="ECO:0000256" key="2">
    <source>
        <dbReference type="ARBA" id="ARBA00005184"/>
    </source>
</evidence>
<gene>
    <name evidence="16" type="ORF">POM88_015719</name>
</gene>
<evidence type="ECO:0000313" key="16">
    <source>
        <dbReference type="EMBL" id="KAK1387541.1"/>
    </source>
</evidence>
<feature type="signal peptide" evidence="13">
    <location>
        <begin position="1"/>
        <end position="22"/>
    </location>
</feature>
<reference evidence="16" key="1">
    <citation type="submission" date="2023-02" db="EMBL/GenBank/DDBJ databases">
        <title>Genome of toxic invasive species Heracleum sosnowskyi carries increased number of genes despite the absence of recent whole-genome duplications.</title>
        <authorList>
            <person name="Schelkunov M."/>
            <person name="Shtratnikova V."/>
            <person name="Makarenko M."/>
            <person name="Klepikova A."/>
            <person name="Omelchenko D."/>
            <person name="Novikova G."/>
            <person name="Obukhova E."/>
            <person name="Bogdanov V."/>
            <person name="Penin A."/>
            <person name="Logacheva M."/>
        </authorList>
    </citation>
    <scope>NUCLEOTIDE SEQUENCE</scope>
    <source>
        <strain evidence="16">Hsosn_3</strain>
        <tissue evidence="16">Leaf</tissue>
    </source>
</reference>
<dbReference type="InterPro" id="IPR000070">
    <property type="entry name" value="Pectinesterase_cat"/>
</dbReference>
<dbReference type="SMART" id="SM00856">
    <property type="entry name" value="PMEI"/>
    <property type="match status" value="1"/>
</dbReference>
<evidence type="ECO:0000256" key="4">
    <source>
        <dbReference type="ARBA" id="ARBA00007786"/>
    </source>
</evidence>